<organism evidence="3 4">
    <name type="scientific">Methylobacterium brachythecii</name>
    <dbReference type="NCBI Taxonomy" id="1176177"/>
    <lineage>
        <taxon>Bacteria</taxon>
        <taxon>Pseudomonadati</taxon>
        <taxon>Pseudomonadota</taxon>
        <taxon>Alphaproteobacteria</taxon>
        <taxon>Hyphomicrobiales</taxon>
        <taxon>Methylobacteriaceae</taxon>
        <taxon>Methylobacterium</taxon>
    </lineage>
</organism>
<gene>
    <name evidence="2" type="ORF">GCM10007884_47050</name>
    <name evidence="3" type="ORF">GGR33_002581</name>
</gene>
<proteinExistence type="predicted"/>
<evidence type="ECO:0000313" key="5">
    <source>
        <dbReference type="Proteomes" id="UP001156881"/>
    </source>
</evidence>
<dbReference type="AlphaFoldDB" id="A0A7W6F773"/>
<reference evidence="3 4" key="3">
    <citation type="submission" date="2020-08" db="EMBL/GenBank/DDBJ databases">
        <title>Genomic Encyclopedia of Type Strains, Phase IV (KMG-IV): sequencing the most valuable type-strain genomes for metagenomic binning, comparative biology and taxonomic classification.</title>
        <authorList>
            <person name="Goeker M."/>
        </authorList>
    </citation>
    <scope>NUCLEOTIDE SEQUENCE [LARGE SCALE GENOMIC DNA]</scope>
    <source>
        <strain evidence="3 4">DSM 24105</strain>
    </source>
</reference>
<evidence type="ECO:0000256" key="1">
    <source>
        <dbReference type="SAM" id="MobiDB-lite"/>
    </source>
</evidence>
<dbReference type="Proteomes" id="UP001156881">
    <property type="component" value="Unassembled WGS sequence"/>
</dbReference>
<sequence>MSACAPRDPGVETLSAARGSALPFLPTLLTAFAVGLLSLLCSPSSAPVAPAASVVTAEVSPAGADGFHPVLPGSETAPAIPAALAFARLHPLTLHAPQLAETKAPATRSTRSASASRRACTGPRCVETRRLETAVRTPPAKAASEPESAPASMRAQSEADEDMLPTGALPFAATAASWVDRARSIGGSVGNGAASLGGSVVELLASAR</sequence>
<evidence type="ECO:0000313" key="3">
    <source>
        <dbReference type="EMBL" id="MBB3903079.1"/>
    </source>
</evidence>
<reference evidence="2" key="4">
    <citation type="submission" date="2023-01" db="EMBL/GenBank/DDBJ databases">
        <title>Draft genome sequence of Methylobacterium brachythecii strain NBRC 107710.</title>
        <authorList>
            <person name="Sun Q."/>
            <person name="Mori K."/>
        </authorList>
    </citation>
    <scope>NUCLEOTIDE SEQUENCE</scope>
    <source>
        <strain evidence="2">NBRC 107710</strain>
    </source>
</reference>
<dbReference type="RefSeq" id="WP_183505642.1">
    <property type="nucleotide sequence ID" value="NZ_BSPG01000050.1"/>
</dbReference>
<reference evidence="2" key="1">
    <citation type="journal article" date="2014" name="Int. J. Syst. Evol. Microbiol.">
        <title>Complete genome of a new Firmicutes species belonging to the dominant human colonic microbiota ('Ruminococcus bicirculans') reveals two chromosomes and a selective capacity to utilize plant glucans.</title>
        <authorList>
            <consortium name="NISC Comparative Sequencing Program"/>
            <person name="Wegmann U."/>
            <person name="Louis P."/>
            <person name="Goesmann A."/>
            <person name="Henrissat B."/>
            <person name="Duncan S.H."/>
            <person name="Flint H.J."/>
        </authorList>
    </citation>
    <scope>NUCLEOTIDE SEQUENCE</scope>
    <source>
        <strain evidence="2">NBRC 107710</strain>
    </source>
</reference>
<feature type="compositionally biased region" description="Low complexity" evidence="1">
    <location>
        <begin position="106"/>
        <end position="119"/>
    </location>
</feature>
<dbReference type="Proteomes" id="UP000517759">
    <property type="component" value="Unassembled WGS sequence"/>
</dbReference>
<evidence type="ECO:0000313" key="4">
    <source>
        <dbReference type="Proteomes" id="UP000517759"/>
    </source>
</evidence>
<protein>
    <submittedName>
        <fullName evidence="3">Uncharacterized protein</fullName>
    </submittedName>
</protein>
<comment type="caution">
    <text evidence="3">The sequence shown here is derived from an EMBL/GenBank/DDBJ whole genome shotgun (WGS) entry which is preliminary data.</text>
</comment>
<evidence type="ECO:0000313" key="2">
    <source>
        <dbReference type="EMBL" id="GLS46711.1"/>
    </source>
</evidence>
<feature type="compositionally biased region" description="Low complexity" evidence="1">
    <location>
        <begin position="138"/>
        <end position="152"/>
    </location>
</feature>
<feature type="region of interest" description="Disordered" evidence="1">
    <location>
        <begin position="101"/>
        <end position="160"/>
    </location>
</feature>
<accession>A0A7W6F773</accession>
<reference evidence="5" key="2">
    <citation type="journal article" date="2019" name="Int. J. Syst. Evol. Microbiol.">
        <title>The Global Catalogue of Microorganisms (GCM) 10K type strain sequencing project: providing services to taxonomists for standard genome sequencing and annotation.</title>
        <authorList>
            <consortium name="The Broad Institute Genomics Platform"/>
            <consortium name="The Broad Institute Genome Sequencing Center for Infectious Disease"/>
            <person name="Wu L."/>
            <person name="Ma J."/>
        </authorList>
    </citation>
    <scope>NUCLEOTIDE SEQUENCE [LARGE SCALE GENOMIC DNA]</scope>
    <source>
        <strain evidence="5">NBRC 107710</strain>
    </source>
</reference>
<keyword evidence="5" id="KW-1185">Reference proteome</keyword>
<name>A0A7W6F773_9HYPH</name>
<dbReference type="EMBL" id="JACIDN010000004">
    <property type="protein sequence ID" value="MBB3903079.1"/>
    <property type="molecule type" value="Genomic_DNA"/>
</dbReference>
<dbReference type="EMBL" id="BSPG01000050">
    <property type="protein sequence ID" value="GLS46711.1"/>
    <property type="molecule type" value="Genomic_DNA"/>
</dbReference>